<dbReference type="Proteomes" id="UP000030765">
    <property type="component" value="Unassembled WGS sequence"/>
</dbReference>
<dbReference type="EnsemblMetazoa" id="ASIC013054-RA">
    <property type="protein sequence ID" value="ASIC013054-PA"/>
    <property type="gene ID" value="ASIC013054"/>
</dbReference>
<dbReference type="AlphaFoldDB" id="A0A084W4S5"/>
<name>A0A084W4S5_ANOSI</name>
<feature type="region of interest" description="Disordered" evidence="1">
    <location>
        <begin position="15"/>
        <end position="89"/>
    </location>
</feature>
<organism evidence="2">
    <name type="scientific">Anopheles sinensis</name>
    <name type="common">Mosquito</name>
    <dbReference type="NCBI Taxonomy" id="74873"/>
    <lineage>
        <taxon>Eukaryota</taxon>
        <taxon>Metazoa</taxon>
        <taxon>Ecdysozoa</taxon>
        <taxon>Arthropoda</taxon>
        <taxon>Hexapoda</taxon>
        <taxon>Insecta</taxon>
        <taxon>Pterygota</taxon>
        <taxon>Neoptera</taxon>
        <taxon>Endopterygota</taxon>
        <taxon>Diptera</taxon>
        <taxon>Nematocera</taxon>
        <taxon>Culicoidea</taxon>
        <taxon>Culicidae</taxon>
        <taxon>Anophelinae</taxon>
        <taxon>Anopheles</taxon>
    </lineage>
</organism>
<evidence type="ECO:0000313" key="2">
    <source>
        <dbReference type="EMBL" id="KFB45219.1"/>
    </source>
</evidence>
<feature type="compositionally biased region" description="Polar residues" evidence="1">
    <location>
        <begin position="16"/>
        <end position="25"/>
    </location>
</feature>
<dbReference type="EMBL" id="KE525299">
    <property type="protein sequence ID" value="KFB45219.1"/>
    <property type="molecule type" value="Genomic_DNA"/>
</dbReference>
<reference evidence="3" key="2">
    <citation type="submission" date="2020-05" db="UniProtKB">
        <authorList>
            <consortium name="EnsemblMetazoa"/>
        </authorList>
    </citation>
    <scope>IDENTIFICATION</scope>
</reference>
<gene>
    <name evidence="2" type="ORF">ZHAS_00013054</name>
</gene>
<accession>A0A084W4S5</accession>
<proteinExistence type="predicted"/>
<dbReference type="EMBL" id="ATLV01020380">
    <property type="status" value="NOT_ANNOTATED_CDS"/>
    <property type="molecule type" value="Genomic_DNA"/>
</dbReference>
<reference evidence="2 4" key="1">
    <citation type="journal article" date="2014" name="BMC Genomics">
        <title>Genome sequence of Anopheles sinensis provides insight into genetics basis of mosquito competence for malaria parasites.</title>
        <authorList>
            <person name="Zhou D."/>
            <person name="Zhang D."/>
            <person name="Ding G."/>
            <person name="Shi L."/>
            <person name="Hou Q."/>
            <person name="Ye Y."/>
            <person name="Xu Y."/>
            <person name="Zhou H."/>
            <person name="Xiong C."/>
            <person name="Li S."/>
            <person name="Yu J."/>
            <person name="Hong S."/>
            <person name="Yu X."/>
            <person name="Zou P."/>
            <person name="Chen C."/>
            <person name="Chang X."/>
            <person name="Wang W."/>
            <person name="Lv Y."/>
            <person name="Sun Y."/>
            <person name="Ma L."/>
            <person name="Shen B."/>
            <person name="Zhu C."/>
        </authorList>
    </citation>
    <scope>NUCLEOTIDE SEQUENCE [LARGE SCALE GENOMIC DNA]</scope>
</reference>
<evidence type="ECO:0000313" key="4">
    <source>
        <dbReference type="Proteomes" id="UP000030765"/>
    </source>
</evidence>
<protein>
    <submittedName>
        <fullName evidence="2 3">Ferredoxin</fullName>
    </submittedName>
</protein>
<dbReference type="VEuPathDB" id="VectorBase:ASIC013054"/>
<evidence type="ECO:0000313" key="3">
    <source>
        <dbReference type="EnsemblMetazoa" id="ASIC013054-PA"/>
    </source>
</evidence>
<sequence>MGWNGMFRRWERWHVQETTTVQQPESPERTTERLKSQESANPPVGHSCKGWEGCGKTTKLTNKDQDTARDASASSPEEKMCLEKLGAAQ</sequence>
<keyword evidence="4" id="KW-1185">Reference proteome</keyword>
<evidence type="ECO:0000256" key="1">
    <source>
        <dbReference type="SAM" id="MobiDB-lite"/>
    </source>
</evidence>
<feature type="compositionally biased region" description="Basic and acidic residues" evidence="1">
    <location>
        <begin position="26"/>
        <end position="36"/>
    </location>
</feature>